<accession>A0A0D0DZE7</accession>
<dbReference type="PANTHER" id="PTHR34786">
    <property type="entry name" value="OS09G0504900 PROTEIN"/>
    <property type="match status" value="1"/>
</dbReference>
<dbReference type="Pfam" id="PF14780">
    <property type="entry name" value="NEPRO_N"/>
    <property type="match status" value="1"/>
</dbReference>
<dbReference type="PANTHER" id="PTHR34786:SF1">
    <property type="entry name" value="OS09G0504900 PROTEIN"/>
    <property type="match status" value="1"/>
</dbReference>
<keyword evidence="3" id="KW-1185">Reference proteome</keyword>
<evidence type="ECO:0000313" key="3">
    <source>
        <dbReference type="Proteomes" id="UP000054538"/>
    </source>
</evidence>
<dbReference type="AlphaFoldDB" id="A0A0D0DZE7"/>
<sequence>MPAERCRAAPAITLFPRSSLSSSHHKGIDSLLKGLKTCSRRLRAAMSSLTDELRILERLYYKNKNQHRMALFFRRVPEIRRYGQRLVELDLPGRVDLLRASFVGLNSTTDQKALSRTWSHVPEQPYVSFVMERLMSYSTLVCKVRFGEFRAASHFTLAMQSGAFIQLIVLFAAISSRMSALLPELEEVLHLGASTCDRLLVVLDVSVSSPVGSGLIEYFRSLHVNLLRK</sequence>
<dbReference type="EMBL" id="KN825015">
    <property type="protein sequence ID" value="KIK95886.1"/>
    <property type="molecule type" value="Genomic_DNA"/>
</dbReference>
<dbReference type="InterPro" id="IPR027951">
    <property type="entry name" value="Nepro_N"/>
</dbReference>
<evidence type="ECO:0000313" key="2">
    <source>
        <dbReference type="EMBL" id="KIK95886.1"/>
    </source>
</evidence>
<organism evidence="2 3">
    <name type="scientific">Paxillus rubicundulus Ve08.2h10</name>
    <dbReference type="NCBI Taxonomy" id="930991"/>
    <lineage>
        <taxon>Eukaryota</taxon>
        <taxon>Fungi</taxon>
        <taxon>Dikarya</taxon>
        <taxon>Basidiomycota</taxon>
        <taxon>Agaricomycotina</taxon>
        <taxon>Agaricomycetes</taxon>
        <taxon>Agaricomycetidae</taxon>
        <taxon>Boletales</taxon>
        <taxon>Paxilineae</taxon>
        <taxon>Paxillaceae</taxon>
        <taxon>Paxillus</taxon>
    </lineage>
</organism>
<feature type="domain" description="Nucleolus and neural progenitor protein-like N-terminal" evidence="1">
    <location>
        <begin position="18"/>
        <end position="182"/>
    </location>
</feature>
<reference evidence="2 3" key="1">
    <citation type="submission" date="2014-04" db="EMBL/GenBank/DDBJ databases">
        <authorList>
            <consortium name="DOE Joint Genome Institute"/>
            <person name="Kuo A."/>
            <person name="Kohler A."/>
            <person name="Jargeat P."/>
            <person name="Nagy L.G."/>
            <person name="Floudas D."/>
            <person name="Copeland A."/>
            <person name="Barry K.W."/>
            <person name="Cichocki N."/>
            <person name="Veneault-Fourrey C."/>
            <person name="LaButti K."/>
            <person name="Lindquist E.A."/>
            <person name="Lipzen A."/>
            <person name="Lundell T."/>
            <person name="Morin E."/>
            <person name="Murat C."/>
            <person name="Sun H."/>
            <person name="Tunlid A."/>
            <person name="Henrissat B."/>
            <person name="Grigoriev I.V."/>
            <person name="Hibbett D.S."/>
            <person name="Martin F."/>
            <person name="Nordberg H.P."/>
            <person name="Cantor M.N."/>
            <person name="Hua S.X."/>
        </authorList>
    </citation>
    <scope>NUCLEOTIDE SEQUENCE [LARGE SCALE GENOMIC DNA]</scope>
    <source>
        <strain evidence="2 3">Ve08.2h10</strain>
    </source>
</reference>
<evidence type="ECO:0000259" key="1">
    <source>
        <dbReference type="Pfam" id="PF14780"/>
    </source>
</evidence>
<dbReference type="InParanoid" id="A0A0D0DZE7"/>
<dbReference type="HOGENOM" id="CLU_110776_0_0_1"/>
<dbReference type="OrthoDB" id="114080at2759"/>
<gene>
    <name evidence="2" type="ORF">PAXRUDRAFT_139729</name>
</gene>
<dbReference type="STRING" id="930991.A0A0D0DZE7"/>
<reference evidence="3" key="2">
    <citation type="submission" date="2015-01" db="EMBL/GenBank/DDBJ databases">
        <title>Evolutionary Origins and Diversification of the Mycorrhizal Mutualists.</title>
        <authorList>
            <consortium name="DOE Joint Genome Institute"/>
            <consortium name="Mycorrhizal Genomics Consortium"/>
            <person name="Kohler A."/>
            <person name="Kuo A."/>
            <person name="Nagy L.G."/>
            <person name="Floudas D."/>
            <person name="Copeland A."/>
            <person name="Barry K.W."/>
            <person name="Cichocki N."/>
            <person name="Veneault-Fourrey C."/>
            <person name="LaButti K."/>
            <person name="Lindquist E.A."/>
            <person name="Lipzen A."/>
            <person name="Lundell T."/>
            <person name="Morin E."/>
            <person name="Murat C."/>
            <person name="Riley R."/>
            <person name="Ohm R."/>
            <person name="Sun H."/>
            <person name="Tunlid A."/>
            <person name="Henrissat B."/>
            <person name="Grigoriev I.V."/>
            <person name="Hibbett D.S."/>
            <person name="Martin F."/>
        </authorList>
    </citation>
    <scope>NUCLEOTIDE SEQUENCE [LARGE SCALE GENOMIC DNA]</scope>
    <source>
        <strain evidence="3">Ve08.2h10</strain>
    </source>
</reference>
<dbReference type="Proteomes" id="UP000054538">
    <property type="component" value="Unassembled WGS sequence"/>
</dbReference>
<proteinExistence type="predicted"/>
<protein>
    <submittedName>
        <fullName evidence="2">Unplaced genomic scaffold scaffold_193, whole genome shotgun sequence</fullName>
    </submittedName>
</protein>
<name>A0A0D0DZE7_9AGAM</name>